<dbReference type="InterPro" id="IPR050143">
    <property type="entry name" value="TRIM/RBCC"/>
</dbReference>
<protein>
    <submittedName>
        <fullName evidence="2">BT1A1 protein</fullName>
    </submittedName>
</protein>
<dbReference type="Proteomes" id="UP000586634">
    <property type="component" value="Unassembled WGS sequence"/>
</dbReference>
<gene>
    <name evidence="2" type="primary">Btn1a1_4</name>
    <name evidence="2" type="ORF">NYCSEM_R14756</name>
</gene>
<dbReference type="Pfam" id="PF13765">
    <property type="entry name" value="PRY"/>
    <property type="match status" value="1"/>
</dbReference>
<dbReference type="Pfam" id="PF00622">
    <property type="entry name" value="SPRY"/>
    <property type="match status" value="1"/>
</dbReference>
<dbReference type="InterPro" id="IPR001870">
    <property type="entry name" value="B30.2/SPRY"/>
</dbReference>
<sequence>VTLDPDTAHSNLVLGEDLRSVRCGPTQLNLPKSTKRFTLQHCVLGKKSFREGRHCWEVEVEGEVEGDSWWAIGVAKESVKRKRRVVLSPEEGVWAIRHQKGKFESLTSDPTPLSLSLLSRRILVCLDCTEGLVTFLNANTGVKLFAFPPGSFHGETLYP</sequence>
<dbReference type="InterPro" id="IPR003879">
    <property type="entry name" value="Butyrophylin_SPRY"/>
</dbReference>
<evidence type="ECO:0000313" key="3">
    <source>
        <dbReference type="Proteomes" id="UP000586634"/>
    </source>
</evidence>
<dbReference type="SMART" id="SM00449">
    <property type="entry name" value="SPRY"/>
    <property type="match status" value="1"/>
</dbReference>
<dbReference type="SUPFAM" id="SSF49899">
    <property type="entry name" value="Concanavalin A-like lectins/glucanases"/>
    <property type="match status" value="1"/>
</dbReference>
<dbReference type="AlphaFoldDB" id="A0A7L1I1D1"/>
<dbReference type="PANTHER" id="PTHR24103">
    <property type="entry name" value="E3 UBIQUITIN-PROTEIN LIGASE TRIM"/>
    <property type="match status" value="1"/>
</dbReference>
<feature type="non-terminal residue" evidence="2">
    <location>
        <position position="159"/>
    </location>
</feature>
<dbReference type="InterPro" id="IPR043136">
    <property type="entry name" value="B30.2/SPRY_sf"/>
</dbReference>
<comment type="caution">
    <text evidence="2">The sequence shown here is derived from an EMBL/GenBank/DDBJ whole genome shotgun (WGS) entry which is preliminary data.</text>
</comment>
<dbReference type="EMBL" id="VXBJ01006652">
    <property type="protein sequence ID" value="NXN32234.1"/>
    <property type="molecule type" value="Genomic_DNA"/>
</dbReference>
<evidence type="ECO:0000259" key="1">
    <source>
        <dbReference type="PROSITE" id="PS50188"/>
    </source>
</evidence>
<dbReference type="PROSITE" id="PS50188">
    <property type="entry name" value="B302_SPRY"/>
    <property type="match status" value="1"/>
</dbReference>
<dbReference type="Gene3D" id="2.60.120.920">
    <property type="match status" value="1"/>
</dbReference>
<reference evidence="2 3" key="1">
    <citation type="submission" date="2019-09" db="EMBL/GenBank/DDBJ databases">
        <title>Bird 10,000 Genomes (B10K) Project - Family phase.</title>
        <authorList>
            <person name="Zhang G."/>
        </authorList>
    </citation>
    <scope>NUCLEOTIDE SEQUENCE [LARGE SCALE GENOMIC DNA]</scope>
    <source>
        <strain evidence="2">B10K-DU-002-14</strain>
        <tissue evidence="2">Muscle</tissue>
    </source>
</reference>
<dbReference type="InterPro" id="IPR006574">
    <property type="entry name" value="PRY"/>
</dbReference>
<dbReference type="PRINTS" id="PR01407">
    <property type="entry name" value="BUTYPHLNCDUF"/>
</dbReference>
<feature type="non-terminal residue" evidence="2">
    <location>
        <position position="1"/>
    </location>
</feature>
<organism evidence="2 3">
    <name type="scientific">Nycticryphes semicollaris</name>
    <dbReference type="NCBI Taxonomy" id="227226"/>
    <lineage>
        <taxon>Eukaryota</taxon>
        <taxon>Metazoa</taxon>
        <taxon>Chordata</taxon>
        <taxon>Craniata</taxon>
        <taxon>Vertebrata</taxon>
        <taxon>Euteleostomi</taxon>
        <taxon>Archelosauria</taxon>
        <taxon>Archosauria</taxon>
        <taxon>Dinosauria</taxon>
        <taxon>Saurischia</taxon>
        <taxon>Theropoda</taxon>
        <taxon>Coelurosauria</taxon>
        <taxon>Aves</taxon>
        <taxon>Neognathae</taxon>
        <taxon>Neoaves</taxon>
        <taxon>Charadriiformes</taxon>
        <taxon>Rostratulidae</taxon>
        <taxon>Nycticryphes</taxon>
    </lineage>
</organism>
<keyword evidence="3" id="KW-1185">Reference proteome</keyword>
<name>A0A7L1I1D1_9CHAR</name>
<dbReference type="InterPro" id="IPR003877">
    <property type="entry name" value="SPRY_dom"/>
</dbReference>
<dbReference type="OrthoDB" id="9049620at2759"/>
<evidence type="ECO:0000313" key="2">
    <source>
        <dbReference type="EMBL" id="NXN32234.1"/>
    </source>
</evidence>
<proteinExistence type="predicted"/>
<feature type="domain" description="B30.2/SPRY" evidence="1">
    <location>
        <begin position="1"/>
        <end position="159"/>
    </location>
</feature>
<dbReference type="InterPro" id="IPR013320">
    <property type="entry name" value="ConA-like_dom_sf"/>
</dbReference>
<dbReference type="SMART" id="SM00589">
    <property type="entry name" value="PRY"/>
    <property type="match status" value="1"/>
</dbReference>
<accession>A0A7L1I1D1</accession>